<evidence type="ECO:0000313" key="4">
    <source>
        <dbReference type="EMBL" id="MFC4998837.1"/>
    </source>
</evidence>
<proteinExistence type="predicted"/>
<keyword evidence="1" id="KW-0808">Transferase</keyword>
<organism evidence="4 5">
    <name type="scientific">Dactylosporangium cerinum</name>
    <dbReference type="NCBI Taxonomy" id="1434730"/>
    <lineage>
        <taxon>Bacteria</taxon>
        <taxon>Bacillati</taxon>
        <taxon>Actinomycetota</taxon>
        <taxon>Actinomycetes</taxon>
        <taxon>Micromonosporales</taxon>
        <taxon>Micromonosporaceae</taxon>
        <taxon>Dactylosporangium</taxon>
    </lineage>
</organism>
<dbReference type="PANTHER" id="PTHR43864:SF1">
    <property type="entry name" value="XANTHINE PHOSPHORIBOSYLTRANSFERASE"/>
    <property type="match status" value="1"/>
</dbReference>
<dbReference type="Proteomes" id="UP001595912">
    <property type="component" value="Unassembled WGS sequence"/>
</dbReference>
<dbReference type="SUPFAM" id="SSF53271">
    <property type="entry name" value="PRTase-like"/>
    <property type="match status" value="1"/>
</dbReference>
<dbReference type="InterPro" id="IPR000836">
    <property type="entry name" value="PRTase_dom"/>
</dbReference>
<keyword evidence="5" id="KW-1185">Reference proteome</keyword>
<evidence type="ECO:0000256" key="1">
    <source>
        <dbReference type="ARBA" id="ARBA00022679"/>
    </source>
</evidence>
<evidence type="ECO:0000313" key="5">
    <source>
        <dbReference type="Proteomes" id="UP001595912"/>
    </source>
</evidence>
<dbReference type="PANTHER" id="PTHR43864">
    <property type="entry name" value="HYPOXANTHINE/GUANINE PHOSPHORIBOSYLTRANSFERASE"/>
    <property type="match status" value="1"/>
</dbReference>
<keyword evidence="4" id="KW-0328">Glycosyltransferase</keyword>
<dbReference type="RefSeq" id="WP_380115084.1">
    <property type="nucleotide sequence ID" value="NZ_JBHSIU010000013.1"/>
</dbReference>
<dbReference type="InterPro" id="IPR029057">
    <property type="entry name" value="PRTase-like"/>
</dbReference>
<comment type="caution">
    <text evidence="4">The sequence shown here is derived from an EMBL/GenBank/DDBJ whole genome shotgun (WGS) entry which is preliminary data.</text>
</comment>
<evidence type="ECO:0000256" key="2">
    <source>
        <dbReference type="ARBA" id="ARBA00022726"/>
    </source>
</evidence>
<feature type="domain" description="Phosphoribosyltransferase" evidence="3">
    <location>
        <begin position="65"/>
        <end position="168"/>
    </location>
</feature>
<reference evidence="5" key="1">
    <citation type="journal article" date="2019" name="Int. J. Syst. Evol. Microbiol.">
        <title>The Global Catalogue of Microorganisms (GCM) 10K type strain sequencing project: providing services to taxonomists for standard genome sequencing and annotation.</title>
        <authorList>
            <consortium name="The Broad Institute Genomics Platform"/>
            <consortium name="The Broad Institute Genome Sequencing Center for Infectious Disease"/>
            <person name="Wu L."/>
            <person name="Ma J."/>
        </authorList>
    </citation>
    <scope>NUCLEOTIDE SEQUENCE [LARGE SCALE GENOMIC DNA]</scope>
    <source>
        <strain evidence="5">CGMCC 4.7152</strain>
    </source>
</reference>
<gene>
    <name evidence="4" type="ORF">ACFPIJ_13445</name>
</gene>
<dbReference type="CDD" id="cd06223">
    <property type="entry name" value="PRTases_typeI"/>
    <property type="match status" value="1"/>
</dbReference>
<sequence>MMLPLASATAYPARLVPRLGVASDVRRVRVVHQLDGIDDEVDPVDVLTVGHRLWSTWRQHPDFAAHDLILGLDAGGILPTVAVAMASATPYRLAWKVDLDLPDKRVFYERHARRVEVFAYGQMRGRRILIVDDEVTSGVTIAGLAEVLQAAGAVVVGAVCLVEETSGGGRSLLEGLRIPCCALTTI</sequence>
<dbReference type="EMBL" id="JBHSIU010000013">
    <property type="protein sequence ID" value="MFC4998837.1"/>
    <property type="molecule type" value="Genomic_DNA"/>
</dbReference>
<evidence type="ECO:0000259" key="3">
    <source>
        <dbReference type="Pfam" id="PF00156"/>
    </source>
</evidence>
<name>A0ABV9VS42_9ACTN</name>
<dbReference type="Pfam" id="PF00156">
    <property type="entry name" value="Pribosyltran"/>
    <property type="match status" value="1"/>
</dbReference>
<protein>
    <submittedName>
        <fullName evidence="4">Phosphoribosyltransferase</fullName>
    </submittedName>
</protein>
<dbReference type="InterPro" id="IPR050118">
    <property type="entry name" value="Pur/Pyrimidine_PRTase"/>
</dbReference>
<dbReference type="Gene3D" id="3.40.50.2020">
    <property type="match status" value="1"/>
</dbReference>
<keyword evidence="2" id="KW-0660">Purine salvage</keyword>
<accession>A0ABV9VS42</accession>
<dbReference type="GO" id="GO:0016757">
    <property type="term" value="F:glycosyltransferase activity"/>
    <property type="evidence" value="ECO:0007669"/>
    <property type="project" value="UniProtKB-KW"/>
</dbReference>